<proteinExistence type="predicted"/>
<comment type="caution">
    <text evidence="1">The sequence shown here is derived from an EMBL/GenBank/DDBJ whole genome shotgun (WGS) entry which is preliminary data.</text>
</comment>
<gene>
    <name evidence="1" type="ORF">H5410_060488</name>
</gene>
<dbReference type="AlphaFoldDB" id="A0A9J5W5C7"/>
<organism evidence="1 2">
    <name type="scientific">Solanum commersonii</name>
    <name type="common">Commerson's wild potato</name>
    <name type="synonym">Commerson's nightshade</name>
    <dbReference type="NCBI Taxonomy" id="4109"/>
    <lineage>
        <taxon>Eukaryota</taxon>
        <taxon>Viridiplantae</taxon>
        <taxon>Streptophyta</taxon>
        <taxon>Embryophyta</taxon>
        <taxon>Tracheophyta</taxon>
        <taxon>Spermatophyta</taxon>
        <taxon>Magnoliopsida</taxon>
        <taxon>eudicotyledons</taxon>
        <taxon>Gunneridae</taxon>
        <taxon>Pentapetalae</taxon>
        <taxon>asterids</taxon>
        <taxon>lamiids</taxon>
        <taxon>Solanales</taxon>
        <taxon>Solanaceae</taxon>
        <taxon>Solanoideae</taxon>
        <taxon>Solaneae</taxon>
        <taxon>Solanum</taxon>
    </lineage>
</organism>
<dbReference type="Proteomes" id="UP000824120">
    <property type="component" value="Chromosome 12"/>
</dbReference>
<protein>
    <submittedName>
        <fullName evidence="1">Uncharacterized protein</fullName>
    </submittedName>
</protein>
<evidence type="ECO:0000313" key="2">
    <source>
        <dbReference type="Proteomes" id="UP000824120"/>
    </source>
</evidence>
<name>A0A9J5W5C7_SOLCO</name>
<sequence>MKRTIEIQMNEEGFPCLRRKFHTKFWSKLLQRDAEGKVHEQDIIDSINDSIEISKRQSEVIQGRDDINPFKQITRKLQIKMGAISKLELLSSYMEGVKKDLIKNMGIEFSDNITMATSNEKEDTCIAGESQSVHSTEEMNIETSLQQFNNQIWKNLLVQTNYREMRPEKTR</sequence>
<dbReference type="EMBL" id="JACXVP010000012">
    <property type="protein sequence ID" value="KAG5570722.1"/>
    <property type="molecule type" value="Genomic_DNA"/>
</dbReference>
<reference evidence="1 2" key="1">
    <citation type="submission" date="2020-09" db="EMBL/GenBank/DDBJ databases">
        <title>De no assembly of potato wild relative species, Solanum commersonii.</title>
        <authorList>
            <person name="Cho K."/>
        </authorList>
    </citation>
    <scope>NUCLEOTIDE SEQUENCE [LARGE SCALE GENOMIC DNA]</scope>
    <source>
        <strain evidence="1">LZ3.2</strain>
        <tissue evidence="1">Leaf</tissue>
    </source>
</reference>
<evidence type="ECO:0000313" key="1">
    <source>
        <dbReference type="EMBL" id="KAG5570722.1"/>
    </source>
</evidence>
<accession>A0A9J5W5C7</accession>
<keyword evidence="2" id="KW-1185">Reference proteome</keyword>